<dbReference type="Ensembl" id="ENSOABT00000014284.2">
    <property type="protein sequence ID" value="ENSOABP00000013837.2"/>
    <property type="gene ID" value="ENSOABG00000006946.2"/>
</dbReference>
<organism evidence="2 3">
    <name type="scientific">Oreochromis aureus</name>
    <name type="common">Israeli tilapia</name>
    <name type="synonym">Chromis aureus</name>
    <dbReference type="NCBI Taxonomy" id="47969"/>
    <lineage>
        <taxon>Eukaryota</taxon>
        <taxon>Metazoa</taxon>
        <taxon>Chordata</taxon>
        <taxon>Craniata</taxon>
        <taxon>Vertebrata</taxon>
        <taxon>Euteleostomi</taxon>
        <taxon>Actinopterygii</taxon>
        <taxon>Neopterygii</taxon>
        <taxon>Teleostei</taxon>
        <taxon>Neoteleostei</taxon>
        <taxon>Acanthomorphata</taxon>
        <taxon>Ovalentaria</taxon>
        <taxon>Cichlomorphae</taxon>
        <taxon>Cichliformes</taxon>
        <taxon>Cichlidae</taxon>
        <taxon>African cichlids</taxon>
        <taxon>Pseudocrenilabrinae</taxon>
        <taxon>Oreochromini</taxon>
        <taxon>Oreochromis</taxon>
    </lineage>
</organism>
<dbReference type="InterPro" id="IPR016187">
    <property type="entry name" value="CTDL_fold"/>
</dbReference>
<dbReference type="CDD" id="cd00037">
    <property type="entry name" value="CLECT"/>
    <property type="match status" value="1"/>
</dbReference>
<feature type="signal peptide" evidence="1">
    <location>
        <begin position="1"/>
        <end position="19"/>
    </location>
</feature>
<dbReference type="OMA" id="AYEYRRI"/>
<dbReference type="Gene3D" id="3.10.100.10">
    <property type="entry name" value="Mannose-Binding Protein A, subunit A"/>
    <property type="match status" value="1"/>
</dbReference>
<dbReference type="Ensembl" id="ENSOABT00000064143.1">
    <property type="protein sequence ID" value="ENSOABP00000071739.1"/>
    <property type="gene ID" value="ENSOABG00000026473.1"/>
</dbReference>
<evidence type="ECO:0000256" key="1">
    <source>
        <dbReference type="SAM" id="SignalP"/>
    </source>
</evidence>
<dbReference type="Proteomes" id="UP000472276">
    <property type="component" value="Unassembled WGS sequence"/>
</dbReference>
<protein>
    <recommendedName>
        <fullName evidence="4">C-type lectin domain-containing protein</fullName>
    </recommendedName>
</protein>
<proteinExistence type="predicted"/>
<evidence type="ECO:0008006" key="4">
    <source>
        <dbReference type="Google" id="ProtNLM"/>
    </source>
</evidence>
<dbReference type="AlphaFoldDB" id="A0A668SHS3"/>
<keyword evidence="1" id="KW-0732">Signal</keyword>
<reference evidence="2" key="2">
    <citation type="submission" date="2025-05" db="UniProtKB">
        <authorList>
            <consortium name="Ensembl"/>
        </authorList>
    </citation>
    <scope>IDENTIFICATION</scope>
</reference>
<feature type="chain" id="PRO_5044624836" description="C-type lectin domain-containing protein" evidence="1">
    <location>
        <begin position="20"/>
        <end position="133"/>
    </location>
</feature>
<reference evidence="3" key="1">
    <citation type="submission" date="2020-03" db="EMBL/GenBank/DDBJ databases">
        <title>Evolution of repeat sequences and sex chromosomes of tilapia species revealed by chromosome-level genomes.</title>
        <authorList>
            <person name="Xu L."/>
            <person name="Tao W."/>
            <person name="Wang D."/>
            <person name="Zhou Q."/>
        </authorList>
    </citation>
    <scope>NUCLEOTIDE SEQUENCE [LARGE SCALE GENOMIC DNA]</scope>
    <source>
        <strain evidence="3">Israel</strain>
    </source>
</reference>
<dbReference type="InterPro" id="IPR016186">
    <property type="entry name" value="C-type_lectin-like/link_sf"/>
</dbReference>
<accession>A0A668SHS3</accession>
<dbReference type="PANTHER" id="PTHR22803">
    <property type="entry name" value="MANNOSE, PHOSPHOLIPASE, LECTIN RECEPTOR RELATED"/>
    <property type="match status" value="1"/>
</dbReference>
<sequence>MKLLVVSALLCGLMVLTTAAPNSHLVKRSTDCPPGWTRISDRCFYYVPTVMSWARAERNCLSMGANLASVHSLSEYQTIQSLTAHYGYPELGLEGLMHPRKVFGCGVMGQVFTIHTGAQESPIMFLTISIVFR</sequence>
<dbReference type="SUPFAM" id="SSF56436">
    <property type="entry name" value="C-type lectin-like"/>
    <property type="match status" value="1"/>
</dbReference>
<dbReference type="InterPro" id="IPR050111">
    <property type="entry name" value="C-type_lectin/snaclec_domain"/>
</dbReference>
<evidence type="ECO:0000313" key="3">
    <source>
        <dbReference type="Proteomes" id="UP000472276"/>
    </source>
</evidence>
<keyword evidence="3" id="KW-1185">Reference proteome</keyword>
<name>A0A668SHS3_OREAU</name>
<evidence type="ECO:0000313" key="2">
    <source>
        <dbReference type="Ensembl" id="ENSOABP00000013837.2"/>
    </source>
</evidence>